<evidence type="ECO:0000313" key="1">
    <source>
        <dbReference type="EMBL" id="KAJ8370664.1"/>
    </source>
</evidence>
<gene>
    <name evidence="1" type="ORF">SKAU_G00106920</name>
</gene>
<proteinExistence type="predicted"/>
<sequence length="123" mass="13543">MTALILTIQTDACWETRVNFGTLWRERAKIKRDNKIMELISGSRRERSRSPVPLLLPHGCVTVGPGLPPLTDKDVRLHPAVQALRAGTICAQHPPGTSPYSPAAGPFAPVKSLIERNKRSVQQ</sequence>
<comment type="caution">
    <text evidence="1">The sequence shown here is derived from an EMBL/GenBank/DDBJ whole genome shotgun (WGS) entry which is preliminary data.</text>
</comment>
<accession>A0A9Q1G0C4</accession>
<organism evidence="1 2">
    <name type="scientific">Synaphobranchus kaupii</name>
    <name type="common">Kaup's arrowtooth eel</name>
    <dbReference type="NCBI Taxonomy" id="118154"/>
    <lineage>
        <taxon>Eukaryota</taxon>
        <taxon>Metazoa</taxon>
        <taxon>Chordata</taxon>
        <taxon>Craniata</taxon>
        <taxon>Vertebrata</taxon>
        <taxon>Euteleostomi</taxon>
        <taxon>Actinopterygii</taxon>
        <taxon>Neopterygii</taxon>
        <taxon>Teleostei</taxon>
        <taxon>Anguilliformes</taxon>
        <taxon>Synaphobranchidae</taxon>
        <taxon>Synaphobranchus</taxon>
    </lineage>
</organism>
<protein>
    <submittedName>
        <fullName evidence="1">Uncharacterized protein</fullName>
    </submittedName>
</protein>
<keyword evidence="2" id="KW-1185">Reference proteome</keyword>
<dbReference type="EMBL" id="JAINUF010000003">
    <property type="protein sequence ID" value="KAJ8370664.1"/>
    <property type="molecule type" value="Genomic_DNA"/>
</dbReference>
<dbReference type="Proteomes" id="UP001152622">
    <property type="component" value="Chromosome 3"/>
</dbReference>
<reference evidence="1" key="1">
    <citation type="journal article" date="2023" name="Science">
        <title>Genome structures resolve the early diversification of teleost fishes.</title>
        <authorList>
            <person name="Parey E."/>
            <person name="Louis A."/>
            <person name="Montfort J."/>
            <person name="Bouchez O."/>
            <person name="Roques C."/>
            <person name="Iampietro C."/>
            <person name="Lluch J."/>
            <person name="Castinel A."/>
            <person name="Donnadieu C."/>
            <person name="Desvignes T."/>
            <person name="Floi Bucao C."/>
            <person name="Jouanno E."/>
            <person name="Wen M."/>
            <person name="Mejri S."/>
            <person name="Dirks R."/>
            <person name="Jansen H."/>
            <person name="Henkel C."/>
            <person name="Chen W.J."/>
            <person name="Zahm M."/>
            <person name="Cabau C."/>
            <person name="Klopp C."/>
            <person name="Thompson A.W."/>
            <person name="Robinson-Rechavi M."/>
            <person name="Braasch I."/>
            <person name="Lecointre G."/>
            <person name="Bobe J."/>
            <person name="Postlethwait J.H."/>
            <person name="Berthelot C."/>
            <person name="Roest Crollius H."/>
            <person name="Guiguen Y."/>
        </authorList>
    </citation>
    <scope>NUCLEOTIDE SEQUENCE</scope>
    <source>
        <strain evidence="1">WJC10195</strain>
    </source>
</reference>
<dbReference type="AlphaFoldDB" id="A0A9Q1G0C4"/>
<name>A0A9Q1G0C4_SYNKA</name>
<evidence type="ECO:0000313" key="2">
    <source>
        <dbReference type="Proteomes" id="UP001152622"/>
    </source>
</evidence>